<dbReference type="HAMAP" id="MF_01184">
    <property type="entry name" value="XPRTase"/>
    <property type="match status" value="1"/>
</dbReference>
<dbReference type="UniPathway" id="UPA00602">
    <property type="reaction ID" value="UER00658"/>
</dbReference>
<dbReference type="GO" id="GO:0032265">
    <property type="term" value="P:XMP salvage"/>
    <property type="evidence" value="ECO:0007669"/>
    <property type="project" value="UniProtKB-UniRule"/>
</dbReference>
<evidence type="ECO:0000256" key="5">
    <source>
        <dbReference type="HAMAP-Rule" id="MF_01184"/>
    </source>
</evidence>
<dbReference type="EC" id="2.4.2.22" evidence="5 6"/>
<feature type="binding site" evidence="5">
    <location>
        <position position="156"/>
    </location>
    <ligand>
        <name>xanthine</name>
        <dbReference type="ChEBI" id="CHEBI:17712"/>
    </ligand>
</feature>
<dbReference type="PANTHER" id="PTHR43864:SF1">
    <property type="entry name" value="XANTHINE PHOSPHORIBOSYLTRANSFERASE"/>
    <property type="match status" value="1"/>
</dbReference>
<dbReference type="CDD" id="cd06223">
    <property type="entry name" value="PRTases_typeI"/>
    <property type="match status" value="1"/>
</dbReference>
<dbReference type="InterPro" id="IPR050118">
    <property type="entry name" value="Pur/Pyrimidine_PRTase"/>
</dbReference>
<feature type="binding site" evidence="5">
    <location>
        <position position="27"/>
    </location>
    <ligand>
        <name>xanthine</name>
        <dbReference type="ChEBI" id="CHEBI:17712"/>
    </ligand>
</feature>
<dbReference type="PANTHER" id="PTHR43864">
    <property type="entry name" value="HYPOXANTHINE/GUANINE PHOSPHORIBOSYLTRANSFERASE"/>
    <property type="match status" value="1"/>
</dbReference>
<name>A0A419UWD0_9BACL</name>
<evidence type="ECO:0000256" key="3">
    <source>
        <dbReference type="ARBA" id="ARBA00022679"/>
    </source>
</evidence>
<organism evidence="8 9">
    <name type="scientific">Sinobaca qinghaiensis</name>
    <dbReference type="NCBI Taxonomy" id="342944"/>
    <lineage>
        <taxon>Bacteria</taxon>
        <taxon>Bacillati</taxon>
        <taxon>Bacillota</taxon>
        <taxon>Bacilli</taxon>
        <taxon>Bacillales</taxon>
        <taxon>Sporolactobacillaceae</taxon>
        <taxon>Sinobaca</taxon>
    </lineage>
</organism>
<dbReference type="AlphaFoldDB" id="A0A419UWD0"/>
<comment type="subcellular location">
    <subcellularLocation>
        <location evidence="5">Cytoplasm</location>
    </subcellularLocation>
</comment>
<evidence type="ECO:0000256" key="1">
    <source>
        <dbReference type="ARBA" id="ARBA00022490"/>
    </source>
</evidence>
<dbReference type="SUPFAM" id="SSF53271">
    <property type="entry name" value="PRTase-like"/>
    <property type="match status" value="1"/>
</dbReference>
<comment type="catalytic activity">
    <reaction evidence="5">
        <text>XMP + diphosphate = xanthine + 5-phospho-alpha-D-ribose 1-diphosphate</text>
        <dbReference type="Rhea" id="RHEA:10800"/>
        <dbReference type="ChEBI" id="CHEBI:17712"/>
        <dbReference type="ChEBI" id="CHEBI:33019"/>
        <dbReference type="ChEBI" id="CHEBI:57464"/>
        <dbReference type="ChEBI" id="CHEBI:58017"/>
        <dbReference type="EC" id="2.4.2.22"/>
    </reaction>
</comment>
<keyword evidence="1 5" id="KW-0963">Cytoplasm</keyword>
<dbReference type="GO" id="GO:0046110">
    <property type="term" value="P:xanthine metabolic process"/>
    <property type="evidence" value="ECO:0007669"/>
    <property type="project" value="UniProtKB-UniRule"/>
</dbReference>
<dbReference type="InterPro" id="IPR029057">
    <property type="entry name" value="PRTase-like"/>
</dbReference>
<feature type="domain" description="Phosphoribosyltransferase" evidence="7">
    <location>
        <begin position="35"/>
        <end position="157"/>
    </location>
</feature>
<dbReference type="InterPro" id="IPR010079">
    <property type="entry name" value="Xanthine_PRibTrfase"/>
</dbReference>
<evidence type="ECO:0000313" key="9">
    <source>
        <dbReference type="Proteomes" id="UP000285120"/>
    </source>
</evidence>
<dbReference type="GO" id="GO:0000310">
    <property type="term" value="F:xanthine phosphoribosyltransferase activity"/>
    <property type="evidence" value="ECO:0007669"/>
    <property type="project" value="UniProtKB-UniRule"/>
</dbReference>
<dbReference type="EMBL" id="RAPK01000011">
    <property type="protein sequence ID" value="RKD69442.1"/>
    <property type="molecule type" value="Genomic_DNA"/>
</dbReference>
<dbReference type="Proteomes" id="UP000285120">
    <property type="component" value="Unassembled WGS sequence"/>
</dbReference>
<feature type="binding site" evidence="5">
    <location>
        <begin position="128"/>
        <end position="132"/>
    </location>
    <ligand>
        <name>5-phospho-alpha-D-ribose 1-diphosphate</name>
        <dbReference type="ChEBI" id="CHEBI:58017"/>
    </ligand>
</feature>
<comment type="pathway">
    <text evidence="5">Purine metabolism; XMP biosynthesis via salvage pathway; XMP from xanthine: step 1/1.</text>
</comment>
<protein>
    <recommendedName>
        <fullName evidence="5 6">Xanthine phosphoribosyltransferase</fullName>
        <shortName evidence="5">XPRTase</shortName>
        <ecNumber evidence="5 6">2.4.2.22</ecNumber>
    </recommendedName>
</protein>
<dbReference type="GO" id="GO:0006166">
    <property type="term" value="P:purine ribonucleoside salvage"/>
    <property type="evidence" value="ECO:0007669"/>
    <property type="project" value="UniProtKB-KW"/>
</dbReference>
<evidence type="ECO:0000259" key="7">
    <source>
        <dbReference type="Pfam" id="PF00156"/>
    </source>
</evidence>
<proteinExistence type="inferred from homology"/>
<dbReference type="GO" id="GO:0005737">
    <property type="term" value="C:cytoplasm"/>
    <property type="evidence" value="ECO:0007669"/>
    <property type="project" value="UniProtKB-SubCell"/>
</dbReference>
<feature type="binding site" evidence="5">
    <location>
        <position position="20"/>
    </location>
    <ligand>
        <name>xanthine</name>
        <dbReference type="ChEBI" id="CHEBI:17712"/>
    </ligand>
</feature>
<comment type="subunit">
    <text evidence="5">Homodimer.</text>
</comment>
<dbReference type="RefSeq" id="WP_120194015.1">
    <property type="nucleotide sequence ID" value="NZ_RAPK01000011.1"/>
</dbReference>
<dbReference type="NCBIfam" id="NF006671">
    <property type="entry name" value="PRK09219.1"/>
    <property type="match status" value="1"/>
</dbReference>
<dbReference type="InterPro" id="IPR000836">
    <property type="entry name" value="PRTase_dom"/>
</dbReference>
<dbReference type="Pfam" id="PF00156">
    <property type="entry name" value="Pribosyltran"/>
    <property type="match status" value="1"/>
</dbReference>
<evidence type="ECO:0000313" key="8">
    <source>
        <dbReference type="EMBL" id="RKD69442.1"/>
    </source>
</evidence>
<reference evidence="8 9" key="1">
    <citation type="submission" date="2018-09" db="EMBL/GenBank/DDBJ databases">
        <title>Genomic Encyclopedia of Archaeal and Bacterial Type Strains, Phase II (KMG-II): from individual species to whole genera.</title>
        <authorList>
            <person name="Goeker M."/>
        </authorList>
    </citation>
    <scope>NUCLEOTIDE SEQUENCE [LARGE SCALE GENOMIC DNA]</scope>
    <source>
        <strain evidence="8 9">DSM 17008</strain>
    </source>
</reference>
<dbReference type="OrthoDB" id="9790678at2"/>
<keyword evidence="4 5" id="KW-0660">Purine salvage</keyword>
<comment type="caution">
    <text evidence="8">The sequence shown here is derived from an EMBL/GenBank/DDBJ whole genome shotgun (WGS) entry which is preliminary data.</text>
</comment>
<keyword evidence="3 5" id="KW-0808">Transferase</keyword>
<accession>A0A419UWD0</accession>
<dbReference type="Gene3D" id="3.40.50.2020">
    <property type="match status" value="1"/>
</dbReference>
<sequence>MERLKQAIVERGIVLSEHVLKVDTFLNHQIDTGLMAAVGEEFARIFQQDGITKVLTIESSGIAPSFMAASKLEVPLVFARKRKSLTMDEHVYASRVYSFTKRTESEIAVSKDFLASGDRVLILDDFLANGQAAKGLIEIVEKAEAVVAGVGIVIEKSFQPGREQLINSGYRVESLARVASLENGRVTFVESEAPIK</sequence>
<dbReference type="NCBIfam" id="TIGR01744">
    <property type="entry name" value="XPRTase"/>
    <property type="match status" value="1"/>
</dbReference>
<evidence type="ECO:0000256" key="4">
    <source>
        <dbReference type="ARBA" id="ARBA00022726"/>
    </source>
</evidence>
<keyword evidence="9" id="KW-1185">Reference proteome</keyword>
<comment type="function">
    <text evidence="5">Converts the preformed base xanthine, a product of nucleic acid breakdown, to xanthosine 5'-monophosphate (XMP), so it can be reused for RNA or DNA synthesis.</text>
</comment>
<evidence type="ECO:0000256" key="2">
    <source>
        <dbReference type="ARBA" id="ARBA00022676"/>
    </source>
</evidence>
<comment type="similarity">
    <text evidence="5">Belongs to the purine/pyrimidine phosphoribosyltransferase family. Xpt subfamily.</text>
</comment>
<keyword evidence="2 5" id="KW-0328">Glycosyltransferase</keyword>
<gene>
    <name evidence="5" type="primary">xpt</name>
    <name evidence="8" type="ORF">ATL39_2860</name>
</gene>
<evidence type="ECO:0000256" key="6">
    <source>
        <dbReference type="NCBIfam" id="TIGR01744"/>
    </source>
</evidence>